<evidence type="ECO:0000313" key="6">
    <source>
        <dbReference type="Proteomes" id="UP000639772"/>
    </source>
</evidence>
<evidence type="ECO:0000256" key="3">
    <source>
        <dbReference type="SAM" id="SignalP"/>
    </source>
</evidence>
<dbReference type="EMBL" id="JADCNM010000006">
    <property type="protein sequence ID" value="KAG0478054.1"/>
    <property type="molecule type" value="Genomic_DNA"/>
</dbReference>
<sequence length="74" mass="8400">MELTTATPCSLFFLLLLLFHPHTGEARLCEWQSHGFKGTCLNDNNCGLICLREGFVGGRCRGFWRKCFCTKPCL</sequence>
<dbReference type="PANTHER" id="PTHR33147:SF133">
    <property type="entry name" value="DEFENSIN-LIKE PROTEIN 6-RELATED"/>
    <property type="match status" value="1"/>
</dbReference>
<feature type="chain" id="PRO_5032835600" description="Knottins-like domain-containing protein" evidence="3">
    <location>
        <begin position="27"/>
        <end position="74"/>
    </location>
</feature>
<evidence type="ECO:0000256" key="1">
    <source>
        <dbReference type="ARBA" id="ARBA00022729"/>
    </source>
</evidence>
<dbReference type="InterPro" id="IPR008176">
    <property type="entry name" value="Defensin_plant"/>
</dbReference>
<evidence type="ECO:0000259" key="4">
    <source>
        <dbReference type="SMART" id="SM00505"/>
    </source>
</evidence>
<dbReference type="AlphaFoldDB" id="A0A835QST0"/>
<accession>A0A835QST0</accession>
<dbReference type="GO" id="GO:0006952">
    <property type="term" value="P:defense response"/>
    <property type="evidence" value="ECO:0007669"/>
    <property type="project" value="InterPro"/>
</dbReference>
<dbReference type="SMART" id="SM00505">
    <property type="entry name" value="Knot1"/>
    <property type="match status" value="1"/>
</dbReference>
<dbReference type="CDD" id="cd00107">
    <property type="entry name" value="Knot1"/>
    <property type="match status" value="1"/>
</dbReference>
<feature type="signal peptide" evidence="3">
    <location>
        <begin position="1"/>
        <end position="26"/>
    </location>
</feature>
<dbReference type="PROSITE" id="PS00940">
    <property type="entry name" value="GAMMA_THIONIN"/>
    <property type="match status" value="1"/>
</dbReference>
<evidence type="ECO:0000256" key="2">
    <source>
        <dbReference type="ARBA" id="ARBA00023157"/>
    </source>
</evidence>
<dbReference type="PANTHER" id="PTHR33147">
    <property type="entry name" value="DEFENSIN-LIKE PROTEIN 1"/>
    <property type="match status" value="1"/>
</dbReference>
<dbReference type="InterPro" id="IPR003614">
    <property type="entry name" value="Knottins"/>
</dbReference>
<dbReference type="Gene3D" id="3.30.30.10">
    <property type="entry name" value="Knottin, scorpion toxin-like"/>
    <property type="match status" value="1"/>
</dbReference>
<dbReference type="InterPro" id="IPR036574">
    <property type="entry name" value="Scorpion_toxin-like_sf"/>
</dbReference>
<dbReference type="PRINTS" id="PR00288">
    <property type="entry name" value="PUROTHIONIN"/>
</dbReference>
<dbReference type="Proteomes" id="UP000639772">
    <property type="component" value="Chromosome 6"/>
</dbReference>
<dbReference type="SUPFAM" id="SSF57095">
    <property type="entry name" value="Scorpion toxin-like"/>
    <property type="match status" value="1"/>
</dbReference>
<reference evidence="5 6" key="1">
    <citation type="journal article" date="2020" name="Nat. Food">
        <title>A phased Vanilla planifolia genome enables genetic improvement of flavour and production.</title>
        <authorList>
            <person name="Hasing T."/>
            <person name="Tang H."/>
            <person name="Brym M."/>
            <person name="Khazi F."/>
            <person name="Huang T."/>
            <person name="Chambers A.H."/>
        </authorList>
    </citation>
    <scope>NUCLEOTIDE SEQUENCE [LARGE SCALE GENOMIC DNA]</scope>
    <source>
        <tissue evidence="5">Leaf</tissue>
    </source>
</reference>
<organism evidence="5 6">
    <name type="scientific">Vanilla planifolia</name>
    <name type="common">Vanilla</name>
    <dbReference type="NCBI Taxonomy" id="51239"/>
    <lineage>
        <taxon>Eukaryota</taxon>
        <taxon>Viridiplantae</taxon>
        <taxon>Streptophyta</taxon>
        <taxon>Embryophyta</taxon>
        <taxon>Tracheophyta</taxon>
        <taxon>Spermatophyta</taxon>
        <taxon>Magnoliopsida</taxon>
        <taxon>Liliopsida</taxon>
        <taxon>Asparagales</taxon>
        <taxon>Orchidaceae</taxon>
        <taxon>Vanilloideae</taxon>
        <taxon>Vanilleae</taxon>
        <taxon>Vanilla</taxon>
    </lineage>
</organism>
<dbReference type="Pfam" id="PF00304">
    <property type="entry name" value="Gamma-thionin"/>
    <property type="match status" value="1"/>
</dbReference>
<dbReference type="OrthoDB" id="683455at2759"/>
<gene>
    <name evidence="5" type="ORF">HPP92_012773</name>
</gene>
<feature type="domain" description="Knottins-like" evidence="4">
    <location>
        <begin position="28"/>
        <end position="73"/>
    </location>
</feature>
<evidence type="ECO:0000313" key="5">
    <source>
        <dbReference type="EMBL" id="KAG0478054.1"/>
    </source>
</evidence>
<keyword evidence="2" id="KW-1015">Disulfide bond</keyword>
<comment type="caution">
    <text evidence="5">The sequence shown here is derived from an EMBL/GenBank/DDBJ whole genome shotgun (WGS) entry which is preliminary data.</text>
</comment>
<name>A0A835QST0_VANPL</name>
<proteinExistence type="predicted"/>
<keyword evidence="1 3" id="KW-0732">Signal</keyword>
<protein>
    <recommendedName>
        <fullName evidence="4">Knottins-like domain-containing protein</fullName>
    </recommendedName>
</protein>